<dbReference type="Pfam" id="PF01327">
    <property type="entry name" value="Pep_deformylase"/>
    <property type="match status" value="1"/>
</dbReference>
<dbReference type="InterPro" id="IPR036821">
    <property type="entry name" value="Peptide_deformylase_sf"/>
</dbReference>
<dbReference type="RefSeq" id="WP_057740560.1">
    <property type="nucleotide sequence ID" value="NZ_JQBW01000006.1"/>
</dbReference>
<dbReference type="InterPro" id="IPR023635">
    <property type="entry name" value="Peptide_deformylase"/>
</dbReference>
<dbReference type="NCBIfam" id="NF006670">
    <property type="entry name" value="PRK09218.1"/>
    <property type="match status" value="1"/>
</dbReference>
<organism evidence="2 3">
    <name type="scientific">Limosilactobacillus secaliphilus</name>
    <dbReference type="NCBI Taxonomy" id="396268"/>
    <lineage>
        <taxon>Bacteria</taxon>
        <taxon>Bacillati</taxon>
        <taxon>Bacillota</taxon>
        <taxon>Bacilli</taxon>
        <taxon>Lactobacillales</taxon>
        <taxon>Lactobacillaceae</taxon>
        <taxon>Limosilactobacillus</taxon>
    </lineage>
</organism>
<evidence type="ECO:0000313" key="3">
    <source>
        <dbReference type="Proteomes" id="UP000050934"/>
    </source>
</evidence>
<dbReference type="Proteomes" id="UP000050934">
    <property type="component" value="Unassembled WGS sequence"/>
</dbReference>
<dbReference type="AlphaFoldDB" id="A0A0R2I9R2"/>
<evidence type="ECO:0000256" key="1">
    <source>
        <dbReference type="ARBA" id="ARBA00010759"/>
    </source>
</evidence>
<reference evidence="2 3" key="1">
    <citation type="journal article" date="2015" name="Genome Announc.">
        <title>Expanding the biotechnology potential of lactobacilli through comparative genomics of 213 strains and associated genera.</title>
        <authorList>
            <person name="Sun Z."/>
            <person name="Harris H.M."/>
            <person name="McCann A."/>
            <person name="Guo C."/>
            <person name="Argimon S."/>
            <person name="Zhang W."/>
            <person name="Yang X."/>
            <person name="Jeffery I.B."/>
            <person name="Cooney J.C."/>
            <person name="Kagawa T.F."/>
            <person name="Liu W."/>
            <person name="Song Y."/>
            <person name="Salvetti E."/>
            <person name="Wrobel A."/>
            <person name="Rasinkangas P."/>
            <person name="Parkhill J."/>
            <person name="Rea M.C."/>
            <person name="O'Sullivan O."/>
            <person name="Ritari J."/>
            <person name="Douillard F.P."/>
            <person name="Paul Ross R."/>
            <person name="Yang R."/>
            <person name="Briner A.E."/>
            <person name="Felis G.E."/>
            <person name="de Vos W.M."/>
            <person name="Barrangou R."/>
            <person name="Klaenhammer T.R."/>
            <person name="Caufield P.W."/>
            <person name="Cui Y."/>
            <person name="Zhang H."/>
            <person name="O'Toole P.W."/>
        </authorList>
    </citation>
    <scope>NUCLEOTIDE SEQUENCE [LARGE SCALE GENOMIC DNA]</scope>
    <source>
        <strain evidence="2 3">DSM 17896</strain>
    </source>
</reference>
<dbReference type="GO" id="GO:0042586">
    <property type="term" value="F:peptide deformylase activity"/>
    <property type="evidence" value="ECO:0007669"/>
    <property type="project" value="InterPro"/>
</dbReference>
<name>A0A0R2I9R2_9LACO</name>
<accession>A0A0R2I9R2</accession>
<dbReference type="OrthoDB" id="9784988at2"/>
<sequence>MIRPIEHDPMFLAQKSSAASKADRQVGQDLLDTFQAHRQNCIGMAANMIGQLKAIIVIDFVPQPLLMYNPQIIQHADPYETSEGCLSLEGKRPTTRFRQITVVFYDQDFNKRILKLSDLYAEIVQHEVDHINGVLI</sequence>
<keyword evidence="3" id="KW-1185">Reference proteome</keyword>
<dbReference type="EMBL" id="JQBW01000006">
    <property type="protein sequence ID" value="KRN59148.1"/>
    <property type="molecule type" value="Genomic_DNA"/>
</dbReference>
<comment type="caution">
    <text evidence="2">The sequence shown here is derived from an EMBL/GenBank/DDBJ whole genome shotgun (WGS) entry which is preliminary data.</text>
</comment>
<protein>
    <submittedName>
        <fullName evidence="2">Peptide deformylase</fullName>
    </submittedName>
</protein>
<evidence type="ECO:0000313" key="2">
    <source>
        <dbReference type="EMBL" id="KRN59148.1"/>
    </source>
</evidence>
<dbReference type="CDD" id="cd00487">
    <property type="entry name" value="Pep_deformylase"/>
    <property type="match status" value="1"/>
</dbReference>
<dbReference type="Gene3D" id="3.90.45.10">
    <property type="entry name" value="Peptide deformylase"/>
    <property type="match status" value="1"/>
</dbReference>
<proteinExistence type="inferred from homology"/>
<dbReference type="PIRSF" id="PIRSF004749">
    <property type="entry name" value="Pep_def"/>
    <property type="match status" value="1"/>
</dbReference>
<comment type="similarity">
    <text evidence="1">Belongs to the polypeptide deformylase family.</text>
</comment>
<gene>
    <name evidence="2" type="ORF">IV45_GL000186</name>
</gene>
<dbReference type="SUPFAM" id="SSF56420">
    <property type="entry name" value="Peptide deformylase"/>
    <property type="match status" value="1"/>
</dbReference>
<dbReference type="PANTHER" id="PTHR10458">
    <property type="entry name" value="PEPTIDE DEFORMYLASE"/>
    <property type="match status" value="1"/>
</dbReference>
<dbReference type="PATRIC" id="fig|396268.3.peg.187"/>
<dbReference type="STRING" id="396268.IV45_GL000186"/>
<dbReference type="PANTHER" id="PTHR10458:SF22">
    <property type="entry name" value="PEPTIDE DEFORMYLASE"/>
    <property type="match status" value="1"/>
</dbReference>
<dbReference type="PRINTS" id="PR01576">
    <property type="entry name" value="PDEFORMYLASE"/>
</dbReference>